<dbReference type="UniPathway" id="UPA00148"/>
<dbReference type="Proteomes" id="UP000283734">
    <property type="component" value="Unassembled WGS sequence"/>
</dbReference>
<dbReference type="PANTHER" id="PTHR34308:SF1">
    <property type="entry name" value="COBALAMIN BIOSYNTHESIS PROTEIN CBIB"/>
    <property type="match status" value="1"/>
</dbReference>
<evidence type="ECO:0000313" key="11">
    <source>
        <dbReference type="Proteomes" id="UP000283734"/>
    </source>
</evidence>
<evidence type="ECO:0000256" key="5">
    <source>
        <dbReference type="ARBA" id="ARBA00022573"/>
    </source>
</evidence>
<feature type="transmembrane region" description="Helical" evidence="9">
    <location>
        <begin position="48"/>
        <end position="75"/>
    </location>
</feature>
<keyword evidence="4 9" id="KW-1003">Cell membrane</keyword>
<dbReference type="PANTHER" id="PTHR34308">
    <property type="entry name" value="COBALAMIN BIOSYNTHESIS PROTEIN CBIB"/>
    <property type="match status" value="1"/>
</dbReference>
<dbReference type="GO" id="GO:0009236">
    <property type="term" value="P:cobalamin biosynthetic process"/>
    <property type="evidence" value="ECO:0007669"/>
    <property type="project" value="UniProtKB-UniRule"/>
</dbReference>
<evidence type="ECO:0000313" key="10">
    <source>
        <dbReference type="EMBL" id="RJG18779.1"/>
    </source>
</evidence>
<evidence type="ECO:0000256" key="2">
    <source>
        <dbReference type="ARBA" id="ARBA00004953"/>
    </source>
</evidence>
<comment type="caution">
    <text evidence="10">The sequence shown here is derived from an EMBL/GenBank/DDBJ whole genome shotgun (WGS) entry which is preliminary data.</text>
</comment>
<sequence length="305" mass="32627">MTLYLFCLLGLLLDAVVGEPRRWHPLVGFGKLADALARRVNRNPSGRWAVAAGGLAVVLLTVPVLAMLVVVFALLPAWGDGMVSVIGLWLVVGRRSLVEHALAVQVPLQAGESALAREQVGRIVSRDCSALDEAGIARAATESVLENGADALFASLFWFVVAGLPGALLHRLVNTLDAMWGYRNARFERFGKVAARLDDVMGWLPARLTAWGYALCGHLPRARRCWRRQAPACDSPNAGPVMAAGAGALGVLLGGPAHYHGQYKDKPVLGEGRPATAESIGAAIRLLHRTLLLWLGAMACLVWLT</sequence>
<keyword evidence="11" id="KW-1185">Reference proteome</keyword>
<dbReference type="GO" id="GO:0005886">
    <property type="term" value="C:plasma membrane"/>
    <property type="evidence" value="ECO:0007669"/>
    <property type="project" value="UniProtKB-SubCell"/>
</dbReference>
<evidence type="ECO:0000256" key="3">
    <source>
        <dbReference type="ARBA" id="ARBA00006263"/>
    </source>
</evidence>
<dbReference type="GO" id="GO:0048472">
    <property type="term" value="F:threonine-phosphate decarboxylase activity"/>
    <property type="evidence" value="ECO:0007669"/>
    <property type="project" value="InterPro"/>
</dbReference>
<comment type="subcellular location">
    <subcellularLocation>
        <location evidence="1 9">Cell membrane</location>
        <topology evidence="1 9">Multi-pass membrane protein</topology>
    </subcellularLocation>
</comment>
<dbReference type="EMBL" id="QYYA01000002">
    <property type="protein sequence ID" value="RJG18779.1"/>
    <property type="molecule type" value="Genomic_DNA"/>
</dbReference>
<reference evidence="10 11" key="1">
    <citation type="submission" date="2018-09" db="EMBL/GenBank/DDBJ databases">
        <title>Alcanivorax profundi sp. nov., isolated from 1000 m-depth seawater of the Mariana Trench.</title>
        <authorList>
            <person name="Liu J."/>
        </authorList>
    </citation>
    <scope>NUCLEOTIDE SEQUENCE [LARGE SCALE GENOMIC DNA]</scope>
    <source>
        <strain evidence="10 11">MTEO17</strain>
    </source>
</reference>
<dbReference type="HAMAP" id="MF_00024">
    <property type="entry name" value="CobD_CbiB"/>
    <property type="match status" value="1"/>
</dbReference>
<accession>A0A418Y0H2</accession>
<comment type="function">
    <text evidence="9">Converts cobyric acid to cobinamide by the addition of aminopropanol on the F carboxylic group.</text>
</comment>
<dbReference type="Pfam" id="PF03186">
    <property type="entry name" value="CobD_Cbib"/>
    <property type="match status" value="1"/>
</dbReference>
<name>A0A418Y0H2_9GAMM</name>
<dbReference type="GO" id="GO:0015420">
    <property type="term" value="F:ABC-type vitamin B12 transporter activity"/>
    <property type="evidence" value="ECO:0007669"/>
    <property type="project" value="UniProtKB-UniRule"/>
</dbReference>
<evidence type="ECO:0000256" key="7">
    <source>
        <dbReference type="ARBA" id="ARBA00022989"/>
    </source>
</evidence>
<evidence type="ECO:0000256" key="1">
    <source>
        <dbReference type="ARBA" id="ARBA00004651"/>
    </source>
</evidence>
<comment type="similarity">
    <text evidence="3 9">Belongs to the CobD/CbiB family.</text>
</comment>
<comment type="caution">
    <text evidence="9">Lacks conserved residue(s) required for the propagation of feature annotation.</text>
</comment>
<dbReference type="InterPro" id="IPR004485">
    <property type="entry name" value="Cobalamin_biosynth_CobD/CbiB"/>
</dbReference>
<dbReference type="NCBIfam" id="TIGR00380">
    <property type="entry name" value="cobal_cbiB"/>
    <property type="match status" value="1"/>
</dbReference>
<dbReference type="AlphaFoldDB" id="A0A418Y0H2"/>
<organism evidence="10 11">
    <name type="scientific">Alcanivorax profundi</name>
    <dbReference type="NCBI Taxonomy" id="2338368"/>
    <lineage>
        <taxon>Bacteria</taxon>
        <taxon>Pseudomonadati</taxon>
        <taxon>Pseudomonadota</taxon>
        <taxon>Gammaproteobacteria</taxon>
        <taxon>Oceanospirillales</taxon>
        <taxon>Alcanivoracaceae</taxon>
        <taxon>Alcanivorax</taxon>
    </lineage>
</organism>
<evidence type="ECO:0000256" key="6">
    <source>
        <dbReference type="ARBA" id="ARBA00022692"/>
    </source>
</evidence>
<evidence type="ECO:0000256" key="8">
    <source>
        <dbReference type="ARBA" id="ARBA00023136"/>
    </source>
</evidence>
<gene>
    <name evidence="9" type="primary">cobD</name>
    <name evidence="10" type="ORF">D4A39_06505</name>
</gene>
<keyword evidence="7 9" id="KW-1133">Transmembrane helix</keyword>
<keyword evidence="6 9" id="KW-0812">Transmembrane</keyword>
<evidence type="ECO:0000256" key="9">
    <source>
        <dbReference type="HAMAP-Rule" id="MF_00024"/>
    </source>
</evidence>
<keyword evidence="8 9" id="KW-0472">Membrane</keyword>
<keyword evidence="5 9" id="KW-0169">Cobalamin biosynthesis</keyword>
<dbReference type="OrthoDB" id="9811967at2"/>
<feature type="transmembrane region" description="Helical" evidence="9">
    <location>
        <begin position="151"/>
        <end position="173"/>
    </location>
</feature>
<protein>
    <recommendedName>
        <fullName evidence="9">Cobalamin biosynthesis protein CobD</fullName>
    </recommendedName>
</protein>
<evidence type="ECO:0000256" key="4">
    <source>
        <dbReference type="ARBA" id="ARBA00022475"/>
    </source>
</evidence>
<proteinExistence type="inferred from homology"/>
<comment type="pathway">
    <text evidence="2 9">Cofactor biosynthesis; adenosylcobalamin biosynthesis.</text>
</comment>